<evidence type="ECO:0000256" key="4">
    <source>
        <dbReference type="SAM" id="MobiDB-lite"/>
    </source>
</evidence>
<evidence type="ECO:0000256" key="2">
    <source>
        <dbReference type="ARBA" id="ARBA00023043"/>
    </source>
</evidence>
<dbReference type="PROSITE" id="PS00036">
    <property type="entry name" value="BZIP_BASIC"/>
    <property type="match status" value="1"/>
</dbReference>
<feature type="repeat" description="ANK" evidence="3">
    <location>
        <begin position="219"/>
        <end position="251"/>
    </location>
</feature>
<dbReference type="STRING" id="97972.A0A2V1DD38"/>
<accession>A0A2V1DD38</accession>
<feature type="repeat" description="ANK" evidence="3">
    <location>
        <begin position="186"/>
        <end position="218"/>
    </location>
</feature>
<dbReference type="AlphaFoldDB" id="A0A2V1DD38"/>
<feature type="region of interest" description="Disordered" evidence="4">
    <location>
        <begin position="163"/>
        <end position="184"/>
    </location>
</feature>
<dbReference type="SUPFAM" id="SSF48403">
    <property type="entry name" value="Ankyrin repeat"/>
    <property type="match status" value="1"/>
</dbReference>
<dbReference type="InterPro" id="IPR036770">
    <property type="entry name" value="Ankyrin_rpt-contain_sf"/>
</dbReference>
<evidence type="ECO:0000259" key="5">
    <source>
        <dbReference type="PROSITE" id="PS00036"/>
    </source>
</evidence>
<dbReference type="Proteomes" id="UP000244855">
    <property type="component" value="Unassembled WGS sequence"/>
</dbReference>
<proteinExistence type="predicted"/>
<dbReference type="GO" id="GO:0003700">
    <property type="term" value="F:DNA-binding transcription factor activity"/>
    <property type="evidence" value="ECO:0007669"/>
    <property type="project" value="InterPro"/>
</dbReference>
<feature type="domain" description="BZIP" evidence="5">
    <location>
        <begin position="16"/>
        <end position="31"/>
    </location>
</feature>
<evidence type="ECO:0000256" key="1">
    <source>
        <dbReference type="ARBA" id="ARBA00022737"/>
    </source>
</evidence>
<name>A0A2V1DD38_9PLEO</name>
<dbReference type="Gene3D" id="1.20.5.170">
    <property type="match status" value="1"/>
</dbReference>
<dbReference type="PANTHER" id="PTHR24198">
    <property type="entry name" value="ANKYRIN REPEAT AND PROTEIN KINASE DOMAIN-CONTAINING PROTEIN"/>
    <property type="match status" value="1"/>
</dbReference>
<dbReference type="PROSITE" id="PS50088">
    <property type="entry name" value="ANK_REPEAT"/>
    <property type="match status" value="3"/>
</dbReference>
<dbReference type="InterPro" id="IPR004827">
    <property type="entry name" value="bZIP"/>
</dbReference>
<gene>
    <name evidence="6" type="ORF">DM02DRAFT_732061</name>
</gene>
<dbReference type="SMART" id="SM00248">
    <property type="entry name" value="ANK"/>
    <property type="match status" value="3"/>
</dbReference>
<dbReference type="GO" id="GO:0005737">
    <property type="term" value="C:cytoplasm"/>
    <property type="evidence" value="ECO:0007669"/>
    <property type="project" value="TreeGrafter"/>
</dbReference>
<evidence type="ECO:0000256" key="3">
    <source>
        <dbReference type="PROSITE-ProRule" id="PRU00023"/>
    </source>
</evidence>
<dbReference type="Pfam" id="PF12796">
    <property type="entry name" value="Ank_2"/>
    <property type="match status" value="1"/>
</dbReference>
<dbReference type="Gene3D" id="1.25.40.20">
    <property type="entry name" value="Ankyrin repeat-containing domain"/>
    <property type="match status" value="1"/>
</dbReference>
<dbReference type="PANTHER" id="PTHR24198:SF188">
    <property type="entry name" value="ANKYRIN REPEAT DOMAIN 55"/>
    <property type="match status" value="1"/>
</dbReference>
<feature type="repeat" description="ANK" evidence="3">
    <location>
        <begin position="299"/>
        <end position="331"/>
    </location>
</feature>
<dbReference type="Pfam" id="PF00023">
    <property type="entry name" value="Ank"/>
    <property type="match status" value="1"/>
</dbReference>
<sequence length="331" mass="36605">MPVRREWSHILDNNERRKAQNRAAQRNYRNRQRRRLEAAETILDMTQISPAAGQRLLGLLHHGNLDNLLSGDSLFPNLASQNSSILDGNSLDFQHIALSPSGDERCIDEDQTETFPTEVTPAFESEGPLNESFHPLSLASDFETIVTSPVNTQSPNIHPMVFHSSEASSHGRPSVSTTDGSDHDDEGCNPLLAATFRNDINMVKLLTEKGADLEKVDKDGRSALLIAVERDNDALAQVLLELGADIRIVDRSGQDLFQKAAARGSVTMLRTLLEWCKKENDKSPNQGILRHCVNRRGNKGRTLVHTAAWQGKSEIVEVLLEYGADINASSI</sequence>
<dbReference type="SUPFAM" id="SSF57959">
    <property type="entry name" value="Leucine zipper domain"/>
    <property type="match status" value="1"/>
</dbReference>
<evidence type="ECO:0000313" key="6">
    <source>
        <dbReference type="EMBL" id="PVH95119.1"/>
    </source>
</evidence>
<dbReference type="InterPro" id="IPR046347">
    <property type="entry name" value="bZIP_sf"/>
</dbReference>
<dbReference type="InterPro" id="IPR002110">
    <property type="entry name" value="Ankyrin_rpt"/>
</dbReference>
<reference evidence="6 7" key="1">
    <citation type="journal article" date="2018" name="Sci. Rep.">
        <title>Comparative genomics provides insights into the lifestyle and reveals functional heterogeneity of dark septate endophytic fungi.</title>
        <authorList>
            <person name="Knapp D.G."/>
            <person name="Nemeth J.B."/>
            <person name="Barry K."/>
            <person name="Hainaut M."/>
            <person name="Henrissat B."/>
            <person name="Johnson J."/>
            <person name="Kuo A."/>
            <person name="Lim J.H.P."/>
            <person name="Lipzen A."/>
            <person name="Nolan M."/>
            <person name="Ohm R.A."/>
            <person name="Tamas L."/>
            <person name="Grigoriev I.V."/>
            <person name="Spatafora J.W."/>
            <person name="Nagy L.G."/>
            <person name="Kovacs G.M."/>
        </authorList>
    </citation>
    <scope>NUCLEOTIDE SEQUENCE [LARGE SCALE GENOMIC DNA]</scope>
    <source>
        <strain evidence="6 7">DSE2036</strain>
    </source>
</reference>
<dbReference type="OrthoDB" id="539213at2759"/>
<evidence type="ECO:0000313" key="7">
    <source>
        <dbReference type="Proteomes" id="UP000244855"/>
    </source>
</evidence>
<dbReference type="PROSITE" id="PS50297">
    <property type="entry name" value="ANK_REP_REGION"/>
    <property type="match status" value="3"/>
</dbReference>
<protein>
    <submittedName>
        <fullName evidence="6">Ankyrin</fullName>
    </submittedName>
</protein>
<organism evidence="6 7">
    <name type="scientific">Periconia macrospinosa</name>
    <dbReference type="NCBI Taxonomy" id="97972"/>
    <lineage>
        <taxon>Eukaryota</taxon>
        <taxon>Fungi</taxon>
        <taxon>Dikarya</taxon>
        <taxon>Ascomycota</taxon>
        <taxon>Pezizomycotina</taxon>
        <taxon>Dothideomycetes</taxon>
        <taxon>Pleosporomycetidae</taxon>
        <taxon>Pleosporales</taxon>
        <taxon>Massarineae</taxon>
        <taxon>Periconiaceae</taxon>
        <taxon>Periconia</taxon>
    </lineage>
</organism>
<dbReference type="EMBL" id="KZ805508">
    <property type="protein sequence ID" value="PVH95119.1"/>
    <property type="molecule type" value="Genomic_DNA"/>
</dbReference>
<keyword evidence="7" id="KW-1185">Reference proteome</keyword>
<keyword evidence="2 3" id="KW-0040">ANK repeat</keyword>
<keyword evidence="1" id="KW-0677">Repeat</keyword>